<evidence type="ECO:0000313" key="3">
    <source>
        <dbReference type="Proteomes" id="UP000322699"/>
    </source>
</evidence>
<protein>
    <submittedName>
        <fullName evidence="2">Uncharacterized protein</fullName>
    </submittedName>
</protein>
<organism evidence="2 3">
    <name type="scientific">Rubripirellula obstinata</name>
    <dbReference type="NCBI Taxonomy" id="406547"/>
    <lineage>
        <taxon>Bacteria</taxon>
        <taxon>Pseudomonadati</taxon>
        <taxon>Planctomycetota</taxon>
        <taxon>Planctomycetia</taxon>
        <taxon>Pirellulales</taxon>
        <taxon>Pirellulaceae</taxon>
        <taxon>Rubripirellula</taxon>
    </lineage>
</organism>
<dbReference type="EMBL" id="VRLW01000001">
    <property type="protein sequence ID" value="KAA1261319.1"/>
    <property type="molecule type" value="Genomic_DNA"/>
</dbReference>
<feature type="region of interest" description="Disordered" evidence="1">
    <location>
        <begin position="26"/>
        <end position="59"/>
    </location>
</feature>
<evidence type="ECO:0000256" key="1">
    <source>
        <dbReference type="SAM" id="MobiDB-lite"/>
    </source>
</evidence>
<dbReference type="PROSITE" id="PS51257">
    <property type="entry name" value="PROKAR_LIPOPROTEIN"/>
    <property type="match status" value="1"/>
</dbReference>
<proteinExistence type="predicted"/>
<accession>A0A5B1CNF0</accession>
<dbReference type="Proteomes" id="UP000322699">
    <property type="component" value="Unassembled WGS sequence"/>
</dbReference>
<evidence type="ECO:0000313" key="2">
    <source>
        <dbReference type="EMBL" id="KAA1261319.1"/>
    </source>
</evidence>
<dbReference type="RefSeq" id="WP_068264310.1">
    <property type="nucleotide sequence ID" value="NZ_LWSK01000058.1"/>
</dbReference>
<sequence>MKHLLLAFGTLFVAVSLVGCGGDSEPSMVADPNEYAPYQASAEEIQAQQSQTSRPTNRP</sequence>
<name>A0A5B1CNF0_9BACT</name>
<gene>
    <name evidence="2" type="ORF">LF1_38660</name>
</gene>
<reference evidence="2 3" key="1">
    <citation type="submission" date="2019-08" db="EMBL/GenBank/DDBJ databases">
        <title>Deep-cultivation of Planctomycetes and their phenomic and genomic characterization uncovers novel biology.</title>
        <authorList>
            <person name="Wiegand S."/>
            <person name="Jogler M."/>
            <person name="Boedeker C."/>
            <person name="Pinto D."/>
            <person name="Vollmers J."/>
            <person name="Rivas-Marin E."/>
            <person name="Kohn T."/>
            <person name="Peeters S.H."/>
            <person name="Heuer A."/>
            <person name="Rast P."/>
            <person name="Oberbeckmann S."/>
            <person name="Bunk B."/>
            <person name="Jeske O."/>
            <person name="Meyerdierks A."/>
            <person name="Storesund J.E."/>
            <person name="Kallscheuer N."/>
            <person name="Luecker S."/>
            <person name="Lage O.M."/>
            <person name="Pohl T."/>
            <person name="Merkel B.J."/>
            <person name="Hornburger P."/>
            <person name="Mueller R.-W."/>
            <person name="Bruemmer F."/>
            <person name="Labrenz M."/>
            <person name="Spormann A.M."/>
            <person name="Op Den Camp H."/>
            <person name="Overmann J."/>
            <person name="Amann R."/>
            <person name="Jetten M.S.M."/>
            <person name="Mascher T."/>
            <person name="Medema M.H."/>
            <person name="Devos D.P."/>
            <person name="Kaster A.-K."/>
            <person name="Ovreas L."/>
            <person name="Rohde M."/>
            <person name="Galperin M.Y."/>
            <person name="Jogler C."/>
        </authorList>
    </citation>
    <scope>NUCLEOTIDE SEQUENCE [LARGE SCALE GENOMIC DNA]</scope>
    <source>
        <strain evidence="2 3">LF1</strain>
    </source>
</reference>
<dbReference type="AlphaFoldDB" id="A0A5B1CNF0"/>
<feature type="compositionally biased region" description="Low complexity" evidence="1">
    <location>
        <begin position="39"/>
        <end position="51"/>
    </location>
</feature>
<comment type="caution">
    <text evidence="2">The sequence shown here is derived from an EMBL/GenBank/DDBJ whole genome shotgun (WGS) entry which is preliminary data.</text>
</comment>
<keyword evidence="3" id="KW-1185">Reference proteome</keyword>